<dbReference type="STRING" id="1189612.A33Q_1794"/>
<dbReference type="InterPro" id="IPR046732">
    <property type="entry name" value="DUF6624"/>
</dbReference>
<dbReference type="RefSeq" id="WP_009036187.1">
    <property type="nucleotide sequence ID" value="NZ_ALWO02000030.1"/>
</dbReference>
<organism evidence="1 2">
    <name type="scientific">Indibacter alkaliphilus (strain CCUG 57479 / KCTC 22604 / LW1)</name>
    <dbReference type="NCBI Taxonomy" id="1189612"/>
    <lineage>
        <taxon>Bacteria</taxon>
        <taxon>Pseudomonadati</taxon>
        <taxon>Bacteroidota</taxon>
        <taxon>Cytophagia</taxon>
        <taxon>Cytophagales</taxon>
        <taxon>Cyclobacteriaceae</taxon>
    </lineage>
</organism>
<dbReference type="OrthoDB" id="2989458at2"/>
<gene>
    <name evidence="1" type="ORF">A33Q_1794</name>
</gene>
<protein>
    <submittedName>
        <fullName evidence="1">Uncharacterized protein</fullName>
    </submittedName>
</protein>
<dbReference type="Pfam" id="PF20329">
    <property type="entry name" value="DUF6624"/>
    <property type="match status" value="1"/>
</dbReference>
<reference evidence="1 2" key="1">
    <citation type="journal article" date="2013" name="Genome Announc.">
        <title>Draft Genome Sequence of Indibacter alkaliphilus Strain LW1T, Isolated from Lonar Lake, a Haloalkaline Lake in the Buldana District of Maharashtra, India.</title>
        <authorList>
            <person name="Singh A."/>
            <person name="Kumar Jangir P."/>
            <person name="Sharma R."/>
            <person name="Singh A."/>
            <person name="Kumar Pinnaka A."/>
            <person name="Shivaji S."/>
        </authorList>
    </citation>
    <scope>NUCLEOTIDE SEQUENCE [LARGE SCALE GENOMIC DNA]</scope>
    <source>
        <strain evidence="2">CCUG 57479 / KCTC 22604 / LW1</strain>
    </source>
</reference>
<dbReference type="Proteomes" id="UP000006073">
    <property type="component" value="Unassembled WGS sequence"/>
</dbReference>
<evidence type="ECO:0000313" key="1">
    <source>
        <dbReference type="EMBL" id="EOZ97146.1"/>
    </source>
</evidence>
<dbReference type="EMBL" id="ALWO02000030">
    <property type="protein sequence ID" value="EOZ97146.1"/>
    <property type="molecule type" value="Genomic_DNA"/>
</dbReference>
<proteinExistence type="predicted"/>
<dbReference type="eggNOG" id="COG4403">
    <property type="taxonomic scope" value="Bacteria"/>
</dbReference>
<comment type="caution">
    <text evidence="1">The sequence shown here is derived from an EMBL/GenBank/DDBJ whole genome shotgun (WGS) entry which is preliminary data.</text>
</comment>
<sequence length="202" mass="23646">MDIRSAAEKIIALKNADMALRNRLIQSKQLHKGYNKEMEALHIKNVDQLNEIIESIGFPSMEKVGKEANEAAWLIIQHAISKPEFMRKCLTMMGKQVKQTLEERRQMAYLMDRIAVFEGKPQLYGTQFDWDEKGLLHPSPHDGLERVNKRRKSIGFNSLEEQTDLMRNQVKNENQIPPSDFELRKKEIESWKKQVGWIKQKN</sequence>
<evidence type="ECO:0000313" key="2">
    <source>
        <dbReference type="Proteomes" id="UP000006073"/>
    </source>
</evidence>
<name>S2DYE4_INDAL</name>
<accession>S2DYE4</accession>
<dbReference type="AlphaFoldDB" id="S2DYE4"/>
<keyword evidence="2" id="KW-1185">Reference proteome</keyword>